<comment type="similarity">
    <text evidence="1">Belongs to the methyltransferase superfamily. RsmH family.</text>
</comment>
<dbReference type="AlphaFoldDB" id="A0A143WMM9"/>
<feature type="region of interest" description="Disordered" evidence="6">
    <location>
        <begin position="313"/>
        <end position="336"/>
    </location>
</feature>
<proteinExistence type="inferred from homology"/>
<sequence length="336" mass="36013">MRLEHRSVMMQEVVDNLLTNTSGLYVDATYGAGGHSTALLGSLGPKGRVIALDCDQSIRFARTSDPRAAAGHANFRELSWYLRCAEIYGADGIVADLGVSSTQVNDAQRGLSYLHPGPLDMRVDPTRSVPLSGRLRRTELGTLHSSLRCHGLYGRTKAAASRILQIVRQARYTTTLDVATAACCMHTQGMHIAADAFRALRSMANSEPQCLRSLVRNAPAVLKPGGRLLILTFDSYGERLVKASIEHAHSLVLMRTVSPTQREVATNASARSSLLHVLRSAGNPRSAAPSDTRPSGRVSATCARKPYVSIAAPSCHGGNDNGDAARSASRHYACAP</sequence>
<gene>
    <name evidence="7" type="primary">rsmH_1</name>
    <name evidence="7" type="ORF">PMARG_TP00066</name>
</gene>
<dbReference type="EC" id="2.1.1.199" evidence="7"/>
<dbReference type="Pfam" id="PF01795">
    <property type="entry name" value="Methyltransf_5"/>
    <property type="match status" value="1"/>
</dbReference>
<evidence type="ECO:0000256" key="5">
    <source>
        <dbReference type="ARBA" id="ARBA00022691"/>
    </source>
</evidence>
<dbReference type="Gene3D" id="3.40.50.150">
    <property type="entry name" value="Vaccinia Virus protein VP39"/>
    <property type="match status" value="1"/>
</dbReference>
<evidence type="ECO:0000256" key="2">
    <source>
        <dbReference type="ARBA" id="ARBA00022552"/>
    </source>
</evidence>
<evidence type="ECO:0000313" key="8">
    <source>
        <dbReference type="Proteomes" id="UP000075222"/>
    </source>
</evidence>
<evidence type="ECO:0000313" key="7">
    <source>
        <dbReference type="EMBL" id="CUX76444.1"/>
    </source>
</evidence>
<dbReference type="InterPro" id="IPR029063">
    <property type="entry name" value="SAM-dependent_MTases_sf"/>
</dbReference>
<dbReference type="GO" id="GO:0071424">
    <property type="term" value="F:rRNA (cytosine-N4-)-methyltransferase activity"/>
    <property type="evidence" value="ECO:0007669"/>
    <property type="project" value="TreeGrafter"/>
</dbReference>
<name>A0A143WMM9_TREPR</name>
<dbReference type="SUPFAM" id="SSF53335">
    <property type="entry name" value="S-adenosyl-L-methionine-dependent methyltransferases"/>
    <property type="match status" value="1"/>
</dbReference>
<dbReference type="PATRIC" id="fig|189385.7.peg.67"/>
<keyword evidence="3 7" id="KW-0489">Methyltransferase</keyword>
<dbReference type="Gene3D" id="1.10.150.170">
    <property type="entry name" value="Putative methyltransferase TM0872, insert domain"/>
    <property type="match status" value="1"/>
</dbReference>
<keyword evidence="5" id="KW-0949">S-adenosyl-L-methionine</keyword>
<dbReference type="PANTHER" id="PTHR11265">
    <property type="entry name" value="S-ADENOSYL-METHYLTRANSFERASE MRAW"/>
    <property type="match status" value="1"/>
</dbReference>
<feature type="region of interest" description="Disordered" evidence="6">
    <location>
        <begin position="280"/>
        <end position="299"/>
    </location>
</feature>
<dbReference type="Proteomes" id="UP000075222">
    <property type="component" value="Chromosome I"/>
</dbReference>
<dbReference type="PIRSF" id="PIRSF004486">
    <property type="entry name" value="MraW"/>
    <property type="match status" value="1"/>
</dbReference>
<keyword evidence="2" id="KW-0698">rRNA processing</keyword>
<dbReference type="NCBIfam" id="TIGR00006">
    <property type="entry name" value="16S rRNA (cytosine(1402)-N(4))-methyltransferase RsmH"/>
    <property type="match status" value="1"/>
</dbReference>
<dbReference type="PANTHER" id="PTHR11265:SF0">
    <property type="entry name" value="12S RRNA N4-METHYLCYTIDINE METHYLTRANSFERASE"/>
    <property type="match status" value="1"/>
</dbReference>
<evidence type="ECO:0000256" key="4">
    <source>
        <dbReference type="ARBA" id="ARBA00022679"/>
    </source>
</evidence>
<dbReference type="InterPro" id="IPR023397">
    <property type="entry name" value="SAM-dep_MeTrfase_MraW_recog"/>
</dbReference>
<evidence type="ECO:0000256" key="1">
    <source>
        <dbReference type="ARBA" id="ARBA00010396"/>
    </source>
</evidence>
<dbReference type="EMBL" id="LN998829">
    <property type="protein sequence ID" value="CUX76444.1"/>
    <property type="molecule type" value="Genomic_DNA"/>
</dbReference>
<dbReference type="InterPro" id="IPR002903">
    <property type="entry name" value="RsmH"/>
</dbReference>
<protein>
    <submittedName>
        <fullName evidence="7">Ribosomal RNA small subunit methyltransferase H</fullName>
        <ecNumber evidence="7">2.1.1.199</ecNumber>
    </submittedName>
</protein>
<accession>A0A143WMM9</accession>
<evidence type="ECO:0000256" key="3">
    <source>
        <dbReference type="ARBA" id="ARBA00022603"/>
    </source>
</evidence>
<reference evidence="8" key="1">
    <citation type="submission" date="2016-01" db="EMBL/GenBank/DDBJ databases">
        <authorList>
            <person name="Husnik F."/>
        </authorList>
    </citation>
    <scope>NUCLEOTIDE SEQUENCE [LARGE SCALE GENOMIC DNA]</scope>
</reference>
<evidence type="ECO:0000256" key="6">
    <source>
        <dbReference type="SAM" id="MobiDB-lite"/>
    </source>
</evidence>
<dbReference type="SUPFAM" id="SSF81799">
    <property type="entry name" value="Putative methyltransferase TM0872, insert domain"/>
    <property type="match status" value="1"/>
</dbReference>
<organism evidence="7 8">
    <name type="scientific">Tremblaya princeps</name>
    <dbReference type="NCBI Taxonomy" id="189385"/>
    <lineage>
        <taxon>Bacteria</taxon>
        <taxon>Pseudomonadati</taxon>
        <taxon>Pseudomonadota</taxon>
        <taxon>Betaproteobacteria</taxon>
        <taxon>Candidatus Tremblayella</taxon>
    </lineage>
</organism>
<dbReference type="GO" id="GO:0070475">
    <property type="term" value="P:rRNA base methylation"/>
    <property type="evidence" value="ECO:0007669"/>
    <property type="project" value="TreeGrafter"/>
</dbReference>
<keyword evidence="4 7" id="KW-0808">Transferase</keyword>